<evidence type="ECO:0000313" key="2">
    <source>
        <dbReference type="Proteomes" id="UP000823636"/>
    </source>
</evidence>
<dbReference type="Pfam" id="PF05013">
    <property type="entry name" value="FGase"/>
    <property type="match status" value="1"/>
</dbReference>
<gene>
    <name evidence="1" type="ORF">IAC54_02280</name>
</gene>
<organism evidence="1 2">
    <name type="scientific">Candidatus Caccoplasma merdipullorum</name>
    <dbReference type="NCBI Taxonomy" id="2840718"/>
    <lineage>
        <taxon>Bacteria</taxon>
        <taxon>Pseudomonadati</taxon>
        <taxon>Bacteroidota</taxon>
        <taxon>Bacteroidia</taxon>
        <taxon>Bacteroidales</taxon>
        <taxon>Bacteroidaceae</taxon>
        <taxon>Bacteroidaceae incertae sedis</taxon>
        <taxon>Candidatus Caccoplasma</taxon>
    </lineage>
</organism>
<dbReference type="AlphaFoldDB" id="A0A9D9E4D3"/>
<dbReference type="Proteomes" id="UP000823636">
    <property type="component" value="Unassembled WGS sequence"/>
</dbReference>
<proteinExistence type="predicted"/>
<dbReference type="InterPro" id="IPR007709">
    <property type="entry name" value="N-FG_amidohydro"/>
</dbReference>
<protein>
    <submittedName>
        <fullName evidence="1">N-formylglutamate amidohydrolase</fullName>
    </submittedName>
</protein>
<reference evidence="1" key="2">
    <citation type="journal article" date="2021" name="PeerJ">
        <title>Extensive microbial diversity within the chicken gut microbiome revealed by metagenomics and culture.</title>
        <authorList>
            <person name="Gilroy R."/>
            <person name="Ravi A."/>
            <person name="Getino M."/>
            <person name="Pursley I."/>
            <person name="Horton D.L."/>
            <person name="Alikhan N.F."/>
            <person name="Baker D."/>
            <person name="Gharbi K."/>
            <person name="Hall N."/>
            <person name="Watson M."/>
            <person name="Adriaenssens E.M."/>
            <person name="Foster-Nyarko E."/>
            <person name="Jarju S."/>
            <person name="Secka A."/>
            <person name="Antonio M."/>
            <person name="Oren A."/>
            <person name="Chaudhuri R.R."/>
            <person name="La Ragione R."/>
            <person name="Hildebrand F."/>
            <person name="Pallen M.J."/>
        </authorList>
    </citation>
    <scope>NUCLEOTIDE SEQUENCE</scope>
    <source>
        <strain evidence="1">G3-4614</strain>
    </source>
</reference>
<evidence type="ECO:0000313" key="1">
    <source>
        <dbReference type="EMBL" id="MBO8437710.1"/>
    </source>
</evidence>
<dbReference type="SUPFAM" id="SSF53187">
    <property type="entry name" value="Zn-dependent exopeptidases"/>
    <property type="match status" value="1"/>
</dbReference>
<accession>A0A9D9E4D3</accession>
<reference evidence="1" key="1">
    <citation type="submission" date="2020-10" db="EMBL/GenBank/DDBJ databases">
        <authorList>
            <person name="Gilroy R."/>
        </authorList>
    </citation>
    <scope>NUCLEOTIDE SEQUENCE</scope>
    <source>
        <strain evidence="1">G3-4614</strain>
    </source>
</reference>
<sequence length="234" mass="27700">MYKKIVLNIPHSSLNNISDAKWSDWVTMVKQILKWTDLYTDSLFAPDEQMFDLDRQFEIHKFNHNRFYIDAERLVDDEMEKIGQGIIYTCFEGHNRIVTEEEKEKLMMIYYRYIDSFRETLTISENDTLLIDCHSFPNEKSPDTDFCIGYNEDWSKPCSKVIKGIGNILENNGFRVGINEPYSNSLTPIPTNNYHSLMIEVNKKLYMSEITKEMSPESYKINKLINEIYAFCFR</sequence>
<comment type="caution">
    <text evidence="1">The sequence shown here is derived from an EMBL/GenBank/DDBJ whole genome shotgun (WGS) entry which is preliminary data.</text>
</comment>
<name>A0A9D9E4D3_9BACT</name>
<dbReference type="EMBL" id="JADIMW010000022">
    <property type="protein sequence ID" value="MBO8437710.1"/>
    <property type="molecule type" value="Genomic_DNA"/>
</dbReference>
<dbReference type="Gene3D" id="3.40.630.40">
    <property type="entry name" value="Zn-dependent exopeptidases"/>
    <property type="match status" value="1"/>
</dbReference>